<dbReference type="Gene3D" id="3.40.50.2000">
    <property type="entry name" value="Glycogen Phosphorylase B"/>
    <property type="match status" value="2"/>
</dbReference>
<dbReference type="InterPro" id="IPR028098">
    <property type="entry name" value="Glyco_trans_4-like_N"/>
</dbReference>
<dbReference type="GO" id="GO:0016757">
    <property type="term" value="F:glycosyltransferase activity"/>
    <property type="evidence" value="ECO:0007669"/>
    <property type="project" value="InterPro"/>
</dbReference>
<dbReference type="Pfam" id="PF00534">
    <property type="entry name" value="Glycos_transf_1"/>
    <property type="match status" value="1"/>
</dbReference>
<gene>
    <name evidence="3" type="ORF">ENR64_23800</name>
</gene>
<name>A0A7C3PL58_9CYAN</name>
<evidence type="ECO:0000259" key="1">
    <source>
        <dbReference type="Pfam" id="PF00534"/>
    </source>
</evidence>
<dbReference type="SUPFAM" id="SSF53756">
    <property type="entry name" value="UDP-Glycosyltransferase/glycogen phosphorylase"/>
    <property type="match status" value="1"/>
</dbReference>
<dbReference type="InterPro" id="IPR001296">
    <property type="entry name" value="Glyco_trans_1"/>
</dbReference>
<evidence type="ECO:0000259" key="2">
    <source>
        <dbReference type="Pfam" id="PF13439"/>
    </source>
</evidence>
<protein>
    <submittedName>
        <fullName evidence="3">Glycosyltransferase</fullName>
    </submittedName>
</protein>
<dbReference type="PANTHER" id="PTHR45947:SF14">
    <property type="entry name" value="SLL1723 PROTEIN"/>
    <property type="match status" value="1"/>
</dbReference>
<dbReference type="InterPro" id="IPR050194">
    <property type="entry name" value="Glycosyltransferase_grp1"/>
</dbReference>
<feature type="domain" description="Glycosyl transferase family 1" evidence="1">
    <location>
        <begin position="185"/>
        <end position="353"/>
    </location>
</feature>
<keyword evidence="3" id="KW-0808">Transferase</keyword>
<organism evidence="3">
    <name type="scientific">Oscillatoriales cyanobacterium SpSt-418</name>
    <dbReference type="NCBI Taxonomy" id="2282169"/>
    <lineage>
        <taxon>Bacteria</taxon>
        <taxon>Bacillati</taxon>
        <taxon>Cyanobacteriota</taxon>
        <taxon>Cyanophyceae</taxon>
        <taxon>Oscillatoriophycideae</taxon>
        <taxon>Oscillatoriales</taxon>
    </lineage>
</organism>
<accession>A0A7C3PL58</accession>
<sequence>MMSQRVIFFTGLLLPPSETFIRAQGEAMQQFTAFYVGSRRVPGLALPRDRTYAVNSGNYWGVVAEAAFKLTGYAPALYRKIQQLKPALIHAHFGVNGALALPIAKKLNLPLVTTFYGLDATLDQAKATQNSLTTRAYFRRQVALKRETRLFIAVSDFIRQKLLTQGFPPERVITHYYGVDTQLFQPGPNAVREPVVLFVGRLVEKKGCEYLIQAMAQIQVSQPEVKLVIVGDGRLRAELEAIAAQQLRNYSFLGIQPPEVCRQWMQRSQVIVVPSVTAANGDAEGLPTVVLEAQAIGLPVVATVHAGIPEAVIHAETGMLAPERDWQQLANCILHVLNNSDLWQRLSQQAQKRVRQHFDLCKQTQRLEKLYEQVLVE</sequence>
<evidence type="ECO:0000313" key="3">
    <source>
        <dbReference type="EMBL" id="HFN00721.1"/>
    </source>
</evidence>
<dbReference type="AlphaFoldDB" id="A0A7C3PL58"/>
<dbReference type="Pfam" id="PF13439">
    <property type="entry name" value="Glyco_transf_4"/>
    <property type="match status" value="1"/>
</dbReference>
<reference evidence="3" key="1">
    <citation type="journal article" date="2020" name="mSystems">
        <title>Genome- and Community-Level Interaction Insights into Carbon Utilization and Element Cycling Functions of Hydrothermarchaeota in Hydrothermal Sediment.</title>
        <authorList>
            <person name="Zhou Z."/>
            <person name="Liu Y."/>
            <person name="Xu W."/>
            <person name="Pan J."/>
            <person name="Luo Z.H."/>
            <person name="Li M."/>
        </authorList>
    </citation>
    <scope>NUCLEOTIDE SEQUENCE [LARGE SCALE GENOMIC DNA]</scope>
    <source>
        <strain evidence="3">SpSt-418</strain>
    </source>
</reference>
<dbReference type="EMBL" id="DSRU01000340">
    <property type="protein sequence ID" value="HFN00721.1"/>
    <property type="molecule type" value="Genomic_DNA"/>
</dbReference>
<feature type="domain" description="Glycosyltransferase subfamily 4-like N-terminal" evidence="2">
    <location>
        <begin position="70"/>
        <end position="182"/>
    </location>
</feature>
<proteinExistence type="predicted"/>
<dbReference type="PANTHER" id="PTHR45947">
    <property type="entry name" value="SULFOQUINOVOSYL TRANSFERASE SQD2"/>
    <property type="match status" value="1"/>
</dbReference>
<comment type="caution">
    <text evidence="3">The sequence shown here is derived from an EMBL/GenBank/DDBJ whole genome shotgun (WGS) entry which is preliminary data.</text>
</comment>